<reference evidence="1" key="1">
    <citation type="submission" date="2016-10" db="EMBL/GenBank/DDBJ databases">
        <title>Sequence of Gallionella enrichment culture.</title>
        <authorList>
            <person name="Poehlein A."/>
            <person name="Muehling M."/>
            <person name="Daniel R."/>
        </authorList>
    </citation>
    <scope>NUCLEOTIDE SEQUENCE</scope>
</reference>
<name>A0A1J5PWZ5_9ZZZZ</name>
<comment type="caution">
    <text evidence="1">The sequence shown here is derived from an EMBL/GenBank/DDBJ whole genome shotgun (WGS) entry which is preliminary data.</text>
</comment>
<dbReference type="AlphaFoldDB" id="A0A1J5PWZ5"/>
<protein>
    <submittedName>
        <fullName evidence="1">Uncharacterized protein</fullName>
    </submittedName>
</protein>
<dbReference type="EMBL" id="MLJW01002128">
    <property type="protein sequence ID" value="OIQ75562.1"/>
    <property type="molecule type" value="Genomic_DNA"/>
</dbReference>
<proteinExistence type="predicted"/>
<sequence length="82" mass="8322">MLPKAVPISIPASAMNTRASANRPTSAMASAADANGRSVLSEGMMAAAATMVPKRMYGTARNSGDASCASTASLCSSLRSRR</sequence>
<organism evidence="1">
    <name type="scientific">mine drainage metagenome</name>
    <dbReference type="NCBI Taxonomy" id="410659"/>
    <lineage>
        <taxon>unclassified sequences</taxon>
        <taxon>metagenomes</taxon>
        <taxon>ecological metagenomes</taxon>
    </lineage>
</organism>
<gene>
    <name evidence="1" type="ORF">GALL_427660</name>
</gene>
<accession>A0A1J5PWZ5</accession>
<evidence type="ECO:0000313" key="1">
    <source>
        <dbReference type="EMBL" id="OIQ75562.1"/>
    </source>
</evidence>